<accession>A0AAV7RRS1</accession>
<feature type="region of interest" description="Disordered" evidence="1">
    <location>
        <begin position="96"/>
        <end position="167"/>
    </location>
</feature>
<reference evidence="2" key="1">
    <citation type="journal article" date="2022" name="bioRxiv">
        <title>Sequencing and chromosome-scale assembly of the giantPleurodeles waltlgenome.</title>
        <authorList>
            <person name="Brown T."/>
            <person name="Elewa A."/>
            <person name="Iarovenko S."/>
            <person name="Subramanian E."/>
            <person name="Araus A.J."/>
            <person name="Petzold A."/>
            <person name="Susuki M."/>
            <person name="Suzuki K.-i.T."/>
            <person name="Hayashi T."/>
            <person name="Toyoda A."/>
            <person name="Oliveira C."/>
            <person name="Osipova E."/>
            <person name="Leigh N.D."/>
            <person name="Simon A."/>
            <person name="Yun M.H."/>
        </authorList>
    </citation>
    <scope>NUCLEOTIDE SEQUENCE</scope>
    <source>
        <strain evidence="2">20211129_DDA</strain>
        <tissue evidence="2">Liver</tissue>
    </source>
</reference>
<comment type="caution">
    <text evidence="2">The sequence shown here is derived from an EMBL/GenBank/DDBJ whole genome shotgun (WGS) entry which is preliminary data.</text>
</comment>
<organism evidence="2 3">
    <name type="scientific">Pleurodeles waltl</name>
    <name type="common">Iberian ribbed newt</name>
    <dbReference type="NCBI Taxonomy" id="8319"/>
    <lineage>
        <taxon>Eukaryota</taxon>
        <taxon>Metazoa</taxon>
        <taxon>Chordata</taxon>
        <taxon>Craniata</taxon>
        <taxon>Vertebrata</taxon>
        <taxon>Euteleostomi</taxon>
        <taxon>Amphibia</taxon>
        <taxon>Batrachia</taxon>
        <taxon>Caudata</taxon>
        <taxon>Salamandroidea</taxon>
        <taxon>Salamandridae</taxon>
        <taxon>Pleurodelinae</taxon>
        <taxon>Pleurodeles</taxon>
    </lineage>
</organism>
<evidence type="ECO:0000256" key="1">
    <source>
        <dbReference type="SAM" id="MobiDB-lite"/>
    </source>
</evidence>
<evidence type="ECO:0000313" key="2">
    <source>
        <dbReference type="EMBL" id="KAJ1153643.1"/>
    </source>
</evidence>
<evidence type="ECO:0000313" key="3">
    <source>
        <dbReference type="Proteomes" id="UP001066276"/>
    </source>
</evidence>
<protein>
    <submittedName>
        <fullName evidence="2">Uncharacterized protein</fullName>
    </submittedName>
</protein>
<feature type="region of interest" description="Disordered" evidence="1">
    <location>
        <begin position="1"/>
        <end position="23"/>
    </location>
</feature>
<feature type="compositionally biased region" description="Polar residues" evidence="1">
    <location>
        <begin position="1"/>
        <end position="12"/>
    </location>
</feature>
<dbReference type="Proteomes" id="UP001066276">
    <property type="component" value="Chromosome 5"/>
</dbReference>
<dbReference type="AlphaFoldDB" id="A0AAV7RRS1"/>
<keyword evidence="3" id="KW-1185">Reference proteome</keyword>
<proteinExistence type="predicted"/>
<gene>
    <name evidence="2" type="ORF">NDU88_006402</name>
</gene>
<dbReference type="EMBL" id="JANPWB010000009">
    <property type="protein sequence ID" value="KAJ1153643.1"/>
    <property type="molecule type" value="Genomic_DNA"/>
</dbReference>
<sequence>MSTNTPRNTRGTIESRDPQEPSMSDILNEIKGARTEMVTKIYTMVVDIILLRTDLRKVADRVTEAEDAIGVLNREVSEWVDMVSLRMGSRQVLETDRTEARGSQRARIRTQKPLQRGVPSLAPTGRITVQPDGTLAAEGDELYGQNAFEEQQRHPDSDTDATGHGQL</sequence>
<name>A0AAV7RRS1_PLEWA</name>